<evidence type="ECO:0000256" key="1">
    <source>
        <dbReference type="ARBA" id="ARBA00004141"/>
    </source>
</evidence>
<evidence type="ECO:0000256" key="10">
    <source>
        <dbReference type="ARBA" id="ARBA00023157"/>
    </source>
</evidence>
<evidence type="ECO:0000256" key="9">
    <source>
        <dbReference type="ARBA" id="ARBA00023136"/>
    </source>
</evidence>
<accession>A0A6J6I8C3</accession>
<dbReference type="PANTHER" id="PTHR35457">
    <property type="entry name" value="HEME A SYNTHASE"/>
    <property type="match status" value="1"/>
</dbReference>
<keyword evidence="9 12" id="KW-0472">Membrane</keyword>
<keyword evidence="6" id="KW-0560">Oxidoreductase</keyword>
<evidence type="ECO:0000256" key="2">
    <source>
        <dbReference type="ARBA" id="ARBA00022475"/>
    </source>
</evidence>
<dbReference type="AlphaFoldDB" id="A0A6J6I8C3"/>
<evidence type="ECO:0000256" key="7">
    <source>
        <dbReference type="ARBA" id="ARBA00023004"/>
    </source>
</evidence>
<evidence type="ECO:0000256" key="12">
    <source>
        <dbReference type="SAM" id="Phobius"/>
    </source>
</evidence>
<dbReference type="EMBL" id="CAEZVG010000020">
    <property type="protein sequence ID" value="CAB4621930.1"/>
    <property type="molecule type" value="Genomic_DNA"/>
</dbReference>
<keyword evidence="10" id="KW-1015">Disulfide bond</keyword>
<evidence type="ECO:0000256" key="3">
    <source>
        <dbReference type="ARBA" id="ARBA00022692"/>
    </source>
</evidence>
<dbReference type="PANTHER" id="PTHR35457:SF1">
    <property type="entry name" value="HEME A SYNTHASE"/>
    <property type="match status" value="1"/>
</dbReference>
<protein>
    <submittedName>
        <fullName evidence="13">Unannotated protein</fullName>
    </submittedName>
</protein>
<dbReference type="GO" id="GO:0046872">
    <property type="term" value="F:metal ion binding"/>
    <property type="evidence" value="ECO:0007669"/>
    <property type="project" value="UniProtKB-KW"/>
</dbReference>
<dbReference type="GO" id="GO:0016491">
    <property type="term" value="F:oxidoreductase activity"/>
    <property type="evidence" value="ECO:0007669"/>
    <property type="project" value="UniProtKB-KW"/>
</dbReference>
<dbReference type="Pfam" id="PF02628">
    <property type="entry name" value="COX15-CtaA"/>
    <property type="match status" value="1"/>
</dbReference>
<sequence>MIAARVLTPAARLLLLLQGLLVLTGGTVRVTESGMGCPTWPECTYDSFTPVPGQAEGAFHAWIEFGNRLLTFLLLFAAVAVMILVIKNKRKDLRLLALAQIGGIFGQGILGGITVLTHLNPISVASHFVLSILLIAGAHTLVARSHAMRIDQPQKSIFLQLHALLTFVAIAVGTLVTGAGPHAGDSDAPRLQIRISTITTIHGFLVIALILFTIYGIYRNFPGARAESQRWLTLFLAVSMAQGLIGYIQYLNGVPEILVIAHLLGSVLVWVAAWRVRLSQYYIFEKESK</sequence>
<evidence type="ECO:0000256" key="11">
    <source>
        <dbReference type="ARBA" id="ARBA00023444"/>
    </source>
</evidence>
<keyword evidence="4" id="KW-0479">Metal-binding</keyword>
<feature type="transmembrane region" description="Helical" evidence="12">
    <location>
        <begin position="257"/>
        <end position="276"/>
    </location>
</feature>
<organism evidence="13">
    <name type="scientific">freshwater metagenome</name>
    <dbReference type="NCBI Taxonomy" id="449393"/>
    <lineage>
        <taxon>unclassified sequences</taxon>
        <taxon>metagenomes</taxon>
        <taxon>ecological metagenomes</taxon>
    </lineage>
</organism>
<feature type="transmembrane region" description="Helical" evidence="12">
    <location>
        <begin position="122"/>
        <end position="142"/>
    </location>
</feature>
<feature type="transmembrane region" description="Helical" evidence="12">
    <location>
        <begin position="230"/>
        <end position="251"/>
    </location>
</feature>
<comment type="pathway">
    <text evidence="11">Porphyrin-containing compound metabolism.</text>
</comment>
<proteinExistence type="predicted"/>
<keyword evidence="3 12" id="KW-0812">Transmembrane</keyword>
<feature type="transmembrane region" description="Helical" evidence="12">
    <location>
        <begin position="69"/>
        <end position="86"/>
    </location>
</feature>
<name>A0A6J6I8C3_9ZZZZ</name>
<feature type="transmembrane region" description="Helical" evidence="12">
    <location>
        <begin position="93"/>
        <end position="116"/>
    </location>
</feature>
<evidence type="ECO:0000256" key="8">
    <source>
        <dbReference type="ARBA" id="ARBA00023133"/>
    </source>
</evidence>
<dbReference type="GO" id="GO:0006784">
    <property type="term" value="P:heme A biosynthetic process"/>
    <property type="evidence" value="ECO:0007669"/>
    <property type="project" value="InterPro"/>
</dbReference>
<keyword evidence="5 12" id="KW-1133">Transmembrane helix</keyword>
<dbReference type="InterPro" id="IPR050450">
    <property type="entry name" value="COX15/CtaA_HemeA_synthase"/>
</dbReference>
<evidence type="ECO:0000256" key="6">
    <source>
        <dbReference type="ARBA" id="ARBA00023002"/>
    </source>
</evidence>
<evidence type="ECO:0000256" key="4">
    <source>
        <dbReference type="ARBA" id="ARBA00022723"/>
    </source>
</evidence>
<keyword evidence="7" id="KW-0408">Iron</keyword>
<comment type="subcellular location">
    <subcellularLocation>
        <location evidence="1">Membrane</location>
        <topology evidence="1">Multi-pass membrane protein</topology>
    </subcellularLocation>
</comment>
<keyword evidence="2" id="KW-1003">Cell membrane</keyword>
<evidence type="ECO:0000256" key="5">
    <source>
        <dbReference type="ARBA" id="ARBA00022989"/>
    </source>
</evidence>
<evidence type="ECO:0000313" key="13">
    <source>
        <dbReference type="EMBL" id="CAB4621930.1"/>
    </source>
</evidence>
<feature type="transmembrane region" description="Helical" evidence="12">
    <location>
        <begin position="195"/>
        <end position="218"/>
    </location>
</feature>
<keyword evidence="8" id="KW-0350">Heme biosynthesis</keyword>
<reference evidence="13" key="1">
    <citation type="submission" date="2020-05" db="EMBL/GenBank/DDBJ databases">
        <authorList>
            <person name="Chiriac C."/>
            <person name="Salcher M."/>
            <person name="Ghai R."/>
            <person name="Kavagutti S V."/>
        </authorList>
    </citation>
    <scope>NUCLEOTIDE SEQUENCE</scope>
</reference>
<feature type="transmembrane region" description="Helical" evidence="12">
    <location>
        <begin position="163"/>
        <end position="183"/>
    </location>
</feature>
<gene>
    <name evidence="13" type="ORF">UFOPK1946_00536</name>
</gene>
<dbReference type="InterPro" id="IPR003780">
    <property type="entry name" value="COX15/CtaA_fam"/>
</dbReference>
<dbReference type="GO" id="GO:0016020">
    <property type="term" value="C:membrane"/>
    <property type="evidence" value="ECO:0007669"/>
    <property type="project" value="UniProtKB-SubCell"/>
</dbReference>